<dbReference type="AlphaFoldDB" id="A0A2U1MHN8"/>
<dbReference type="Proteomes" id="UP000245207">
    <property type="component" value="Unassembled WGS sequence"/>
</dbReference>
<comment type="caution">
    <text evidence="2">The sequence shown here is derived from an EMBL/GenBank/DDBJ whole genome shotgun (WGS) entry which is preliminary data.</text>
</comment>
<gene>
    <name evidence="2" type="ORF">CTI12_AA373750</name>
</gene>
<feature type="region of interest" description="Disordered" evidence="1">
    <location>
        <begin position="1"/>
        <end position="21"/>
    </location>
</feature>
<proteinExistence type="predicted"/>
<protein>
    <submittedName>
        <fullName evidence="2">Uncharacterized protein</fullName>
    </submittedName>
</protein>
<feature type="compositionally biased region" description="Polar residues" evidence="1">
    <location>
        <begin position="8"/>
        <end position="21"/>
    </location>
</feature>
<organism evidence="2 3">
    <name type="scientific">Artemisia annua</name>
    <name type="common">Sweet wormwood</name>
    <dbReference type="NCBI Taxonomy" id="35608"/>
    <lineage>
        <taxon>Eukaryota</taxon>
        <taxon>Viridiplantae</taxon>
        <taxon>Streptophyta</taxon>
        <taxon>Embryophyta</taxon>
        <taxon>Tracheophyta</taxon>
        <taxon>Spermatophyta</taxon>
        <taxon>Magnoliopsida</taxon>
        <taxon>eudicotyledons</taxon>
        <taxon>Gunneridae</taxon>
        <taxon>Pentapetalae</taxon>
        <taxon>asterids</taxon>
        <taxon>campanulids</taxon>
        <taxon>Asterales</taxon>
        <taxon>Asteraceae</taxon>
        <taxon>Asteroideae</taxon>
        <taxon>Anthemideae</taxon>
        <taxon>Artemisiinae</taxon>
        <taxon>Artemisia</taxon>
    </lineage>
</organism>
<keyword evidence="3" id="KW-1185">Reference proteome</keyword>
<sequence>MLLPYVDPTSSMSDGNCNQQNKPTGKHVIITSGAAIQDTLCTSTSARVALNAIIVAANETNKETSPIVILLGNLERKSSSEKRAVSIPKNITTEAVEENNAMASVMIKSINVLLFKNKGFPSASFPPGSVKAPANAIMIMSAATTVHEADTSFIHCPASLSKSLCSTLKSFWGVVLLMLRAC</sequence>
<evidence type="ECO:0000313" key="2">
    <source>
        <dbReference type="EMBL" id="PWA60728.1"/>
    </source>
</evidence>
<name>A0A2U1MHN8_ARTAN</name>
<evidence type="ECO:0000313" key="3">
    <source>
        <dbReference type="Proteomes" id="UP000245207"/>
    </source>
</evidence>
<reference evidence="2 3" key="1">
    <citation type="journal article" date="2018" name="Mol. Plant">
        <title>The genome of Artemisia annua provides insight into the evolution of Asteraceae family and artemisinin biosynthesis.</title>
        <authorList>
            <person name="Shen Q."/>
            <person name="Zhang L."/>
            <person name="Liao Z."/>
            <person name="Wang S."/>
            <person name="Yan T."/>
            <person name="Shi P."/>
            <person name="Liu M."/>
            <person name="Fu X."/>
            <person name="Pan Q."/>
            <person name="Wang Y."/>
            <person name="Lv Z."/>
            <person name="Lu X."/>
            <person name="Zhang F."/>
            <person name="Jiang W."/>
            <person name="Ma Y."/>
            <person name="Chen M."/>
            <person name="Hao X."/>
            <person name="Li L."/>
            <person name="Tang Y."/>
            <person name="Lv G."/>
            <person name="Zhou Y."/>
            <person name="Sun X."/>
            <person name="Brodelius P.E."/>
            <person name="Rose J.K.C."/>
            <person name="Tang K."/>
        </authorList>
    </citation>
    <scope>NUCLEOTIDE SEQUENCE [LARGE SCALE GENOMIC DNA]</scope>
    <source>
        <strain evidence="3">cv. Huhao1</strain>
        <tissue evidence="2">Leaf</tissue>
    </source>
</reference>
<accession>A0A2U1MHN8</accession>
<evidence type="ECO:0000256" key="1">
    <source>
        <dbReference type="SAM" id="MobiDB-lite"/>
    </source>
</evidence>
<dbReference type="EMBL" id="PKPP01005283">
    <property type="protein sequence ID" value="PWA60728.1"/>
    <property type="molecule type" value="Genomic_DNA"/>
</dbReference>